<name>A0A3T0N9A6_9RHOB</name>
<dbReference type="PANTHER" id="PTHR11102">
    <property type="entry name" value="SEL-1-LIKE PROTEIN"/>
    <property type="match status" value="1"/>
</dbReference>
<evidence type="ECO:0000313" key="3">
    <source>
        <dbReference type="Proteomes" id="UP000283063"/>
    </source>
</evidence>
<dbReference type="Gene3D" id="1.25.40.10">
    <property type="entry name" value="Tetratricopeptide repeat domain"/>
    <property type="match status" value="3"/>
</dbReference>
<dbReference type="RefSeq" id="WP_127751119.1">
    <property type="nucleotide sequence ID" value="NZ_CP033220.1"/>
</dbReference>
<dbReference type="EMBL" id="CP033220">
    <property type="protein sequence ID" value="AZV80608.1"/>
    <property type="molecule type" value="Genomic_DNA"/>
</dbReference>
<dbReference type="SUPFAM" id="SSF81901">
    <property type="entry name" value="HCP-like"/>
    <property type="match status" value="3"/>
</dbReference>
<feature type="chain" id="PRO_5019237487" evidence="1">
    <location>
        <begin position="26"/>
        <end position="408"/>
    </location>
</feature>
<reference evidence="2 3" key="1">
    <citation type="submission" date="2018-10" db="EMBL/GenBank/DDBJ databases">
        <title>Parasedimentitalea marina sp. nov., a psychrophilic bacterium isolated from deep seawater of the New Britain Trench.</title>
        <authorList>
            <person name="Cao J."/>
        </authorList>
    </citation>
    <scope>NUCLEOTIDE SEQUENCE [LARGE SCALE GENOMIC DNA]</scope>
    <source>
        <strain evidence="2 3">W43</strain>
        <plasmid evidence="2 3">pW43A</plasmid>
    </source>
</reference>
<proteinExistence type="predicted"/>
<dbReference type="Proteomes" id="UP000283063">
    <property type="component" value="Plasmid pW43A"/>
</dbReference>
<dbReference type="Pfam" id="PF08238">
    <property type="entry name" value="Sel1"/>
    <property type="match status" value="8"/>
</dbReference>
<dbReference type="SMART" id="SM00671">
    <property type="entry name" value="SEL1"/>
    <property type="match status" value="8"/>
</dbReference>
<dbReference type="AlphaFoldDB" id="A0A3T0N9A6"/>
<evidence type="ECO:0000256" key="1">
    <source>
        <dbReference type="SAM" id="SignalP"/>
    </source>
</evidence>
<keyword evidence="2" id="KW-0614">Plasmid</keyword>
<dbReference type="OrthoDB" id="8235393at2"/>
<geneLocation type="plasmid" evidence="2 3">
    <name>pW43A</name>
</geneLocation>
<protein>
    <submittedName>
        <fullName evidence="2">Sel1 repeat family protein</fullName>
    </submittedName>
</protein>
<dbReference type="InterPro" id="IPR006597">
    <property type="entry name" value="Sel1-like"/>
</dbReference>
<accession>A0A3T0N9A6</accession>
<gene>
    <name evidence="2" type="ORF">EBB79_21810</name>
</gene>
<dbReference type="PANTHER" id="PTHR11102:SF160">
    <property type="entry name" value="ERAD-ASSOCIATED E3 UBIQUITIN-PROTEIN LIGASE COMPONENT HRD3"/>
    <property type="match status" value="1"/>
</dbReference>
<dbReference type="InterPro" id="IPR011990">
    <property type="entry name" value="TPR-like_helical_dom_sf"/>
</dbReference>
<evidence type="ECO:0000313" key="2">
    <source>
        <dbReference type="EMBL" id="AZV80608.1"/>
    </source>
</evidence>
<keyword evidence="3" id="KW-1185">Reference proteome</keyword>
<organism evidence="2 3">
    <name type="scientific">Parasedimentitalea marina</name>
    <dbReference type="NCBI Taxonomy" id="2483033"/>
    <lineage>
        <taxon>Bacteria</taxon>
        <taxon>Pseudomonadati</taxon>
        <taxon>Pseudomonadota</taxon>
        <taxon>Alphaproteobacteria</taxon>
        <taxon>Rhodobacterales</taxon>
        <taxon>Paracoccaceae</taxon>
        <taxon>Parasedimentitalea</taxon>
    </lineage>
</organism>
<dbReference type="InterPro" id="IPR050767">
    <property type="entry name" value="Sel1_AlgK"/>
</dbReference>
<feature type="signal peptide" evidence="1">
    <location>
        <begin position="1"/>
        <end position="25"/>
    </location>
</feature>
<dbReference type="KEGG" id="sedi:EBB79_21810"/>
<sequence>MTSSLSWRLAFCFTLWLSQPLSLQAQETLADWRDVPVAQLEQGAQNGVADAQYALGLRLEKGRGLLQNFALAATWFTRAADQGHAAAQHRLGQYYFDGIGVETNAQAALNWLRKAAQAGDATYLYDLARVLETQPEGKPLAADLYQQAADLGHQEAAVSLAVLYQNGTGVAQDFARALQLYEGPAAAGQARAQNNLGLLYVRGNGVQQDYVRAAALFQAAADQGLALAMGNLATMYENGFGVPLDEALAVELHQLAARKNSAKTGNLHPGWVFDTRLAPPDSSAEALERLRQGVTRGDPLAGFLLGWHHLQKTETSQEEFRQAARLLRSSAEAGYPPAMANLGLMYFEGRALPQDYVLGYMWLVLAASAGQPEAPELAVVLSARMTQSQLVEAQELAVIKGGDQLANR</sequence>
<keyword evidence="1" id="KW-0732">Signal</keyword>